<keyword evidence="2" id="KW-0378">Hydrolase</keyword>
<dbReference type="RefSeq" id="WP_256401001.1">
    <property type="nucleotide sequence ID" value="NZ_JANHJR010000003.1"/>
</dbReference>
<dbReference type="InterPro" id="IPR027478">
    <property type="entry name" value="LdcA_N"/>
</dbReference>
<protein>
    <submittedName>
        <fullName evidence="5">LD-carboxypeptidase</fullName>
    </submittedName>
</protein>
<dbReference type="AlphaFoldDB" id="A0ABD6DPA2"/>
<dbReference type="Pfam" id="PF02016">
    <property type="entry name" value="Peptidase_S66"/>
    <property type="match status" value="1"/>
</dbReference>
<sequence length="339" mass="37693">MHGVTPPAVEPGDEVAVLAPSRQLPRSVVDRGVDRLRTTFGVSPRLYPSAHADGQLSPAGRAEEVHEAFESDASAVFAVTGGEDELRLLRHLDLDRLREHPTRFFGISDNTILHLALSAAGVVSYYGCQFVPGLALDPELPDYTERYLRRALFDETVGEVAPADEWTDDYYDFDTGAPREWEPNPGWTWDFPTEKTVSGPLWGGCVVVLEHFLAVDRFVPEPDAPFVLALETSELMPDPYTVQSVLRCLGERGFLEQTAAVVVGRPKTRHREPRSDDEREAYRRAQREAITETCRTYQPDVPICFDLDFGHTDPQLPIPIGGHVELDPEAESVVFGAGR</sequence>
<feature type="domain" description="LD-carboxypeptidase N-terminal" evidence="3">
    <location>
        <begin position="15"/>
        <end position="127"/>
    </location>
</feature>
<dbReference type="InterPro" id="IPR003507">
    <property type="entry name" value="S66_fam"/>
</dbReference>
<dbReference type="PANTHER" id="PTHR30237">
    <property type="entry name" value="MURAMOYLTETRAPEPTIDE CARBOXYPEPTIDASE"/>
    <property type="match status" value="1"/>
</dbReference>
<feature type="domain" description="LD-carboxypeptidase C-terminal" evidence="4">
    <location>
        <begin position="198"/>
        <end position="326"/>
    </location>
</feature>
<evidence type="ECO:0000313" key="5">
    <source>
        <dbReference type="EMBL" id="MFD1646928.1"/>
    </source>
</evidence>
<evidence type="ECO:0000313" key="6">
    <source>
        <dbReference type="Proteomes" id="UP001597034"/>
    </source>
</evidence>
<dbReference type="SUPFAM" id="SSF141986">
    <property type="entry name" value="LD-carboxypeptidase A C-terminal domain-like"/>
    <property type="match status" value="1"/>
</dbReference>
<dbReference type="Gene3D" id="3.50.30.60">
    <property type="entry name" value="LD-carboxypeptidase A C-terminal domain-like"/>
    <property type="match status" value="1"/>
</dbReference>
<dbReference type="Proteomes" id="UP001597034">
    <property type="component" value="Unassembled WGS sequence"/>
</dbReference>
<dbReference type="EMBL" id="JBHUDO010000003">
    <property type="protein sequence ID" value="MFD1646928.1"/>
    <property type="molecule type" value="Genomic_DNA"/>
</dbReference>
<dbReference type="InterPro" id="IPR027461">
    <property type="entry name" value="Carboxypeptidase_A_C_sf"/>
</dbReference>
<dbReference type="InterPro" id="IPR040449">
    <property type="entry name" value="Peptidase_S66_N"/>
</dbReference>
<accession>A0ABD6DPA2</accession>
<name>A0ABD6DPA2_9EURY</name>
<evidence type="ECO:0000259" key="4">
    <source>
        <dbReference type="Pfam" id="PF17676"/>
    </source>
</evidence>
<keyword evidence="6" id="KW-1185">Reference proteome</keyword>
<organism evidence="5 6">
    <name type="scientific">Haloarchaeobius litoreus</name>
    <dbReference type="NCBI Taxonomy" id="755306"/>
    <lineage>
        <taxon>Archaea</taxon>
        <taxon>Methanobacteriati</taxon>
        <taxon>Methanobacteriota</taxon>
        <taxon>Stenosarchaea group</taxon>
        <taxon>Halobacteria</taxon>
        <taxon>Halobacteriales</taxon>
        <taxon>Halorubellaceae</taxon>
        <taxon>Haloarchaeobius</taxon>
    </lineage>
</organism>
<evidence type="ECO:0000256" key="2">
    <source>
        <dbReference type="ARBA" id="ARBA00022801"/>
    </source>
</evidence>
<comment type="caution">
    <text evidence="5">The sequence shown here is derived from an EMBL/GenBank/DDBJ whole genome shotgun (WGS) entry which is preliminary data.</text>
</comment>
<evidence type="ECO:0000259" key="3">
    <source>
        <dbReference type="Pfam" id="PF02016"/>
    </source>
</evidence>
<dbReference type="InterPro" id="IPR029062">
    <property type="entry name" value="Class_I_gatase-like"/>
</dbReference>
<gene>
    <name evidence="5" type="ORF">ACFSBL_14655</name>
</gene>
<dbReference type="Gene3D" id="3.40.50.10740">
    <property type="entry name" value="Class I glutamine amidotransferase-like"/>
    <property type="match status" value="1"/>
</dbReference>
<evidence type="ECO:0000256" key="1">
    <source>
        <dbReference type="ARBA" id="ARBA00010233"/>
    </source>
</evidence>
<reference evidence="5 6" key="1">
    <citation type="journal article" date="2019" name="Int. J. Syst. Evol. Microbiol.">
        <title>The Global Catalogue of Microorganisms (GCM) 10K type strain sequencing project: providing services to taxonomists for standard genome sequencing and annotation.</title>
        <authorList>
            <consortium name="The Broad Institute Genomics Platform"/>
            <consortium name="The Broad Institute Genome Sequencing Center for Infectious Disease"/>
            <person name="Wu L."/>
            <person name="Ma J."/>
        </authorList>
    </citation>
    <scope>NUCLEOTIDE SEQUENCE [LARGE SCALE GENOMIC DNA]</scope>
    <source>
        <strain evidence="5 6">CGMCC 1.10390</strain>
    </source>
</reference>
<dbReference type="GO" id="GO:0016787">
    <property type="term" value="F:hydrolase activity"/>
    <property type="evidence" value="ECO:0007669"/>
    <property type="project" value="UniProtKB-KW"/>
</dbReference>
<comment type="similarity">
    <text evidence="1">Belongs to the peptidase S66 family.</text>
</comment>
<dbReference type="Pfam" id="PF17676">
    <property type="entry name" value="Peptidase_S66C"/>
    <property type="match status" value="1"/>
</dbReference>
<dbReference type="InterPro" id="IPR040921">
    <property type="entry name" value="Peptidase_S66C"/>
</dbReference>
<proteinExistence type="inferred from homology"/>
<dbReference type="SUPFAM" id="SSF52317">
    <property type="entry name" value="Class I glutamine amidotransferase-like"/>
    <property type="match status" value="1"/>
</dbReference>
<dbReference type="PANTHER" id="PTHR30237:SF4">
    <property type="entry name" value="LD-CARBOXYPEPTIDASE C-TERMINAL DOMAIN-CONTAINING PROTEIN"/>
    <property type="match status" value="1"/>
</dbReference>